<comment type="caution">
    <text evidence="6">The sequence shown here is derived from an EMBL/GenBank/DDBJ whole genome shotgun (WGS) entry which is preliminary data.</text>
</comment>
<reference evidence="7" key="1">
    <citation type="journal article" date="2019" name="Int. J. Syst. Evol. Microbiol.">
        <title>The Global Catalogue of Microorganisms (GCM) 10K type strain sequencing project: providing services to taxonomists for standard genome sequencing and annotation.</title>
        <authorList>
            <consortium name="The Broad Institute Genomics Platform"/>
            <consortium name="The Broad Institute Genome Sequencing Center for Infectious Disease"/>
            <person name="Wu L."/>
            <person name="Ma J."/>
        </authorList>
    </citation>
    <scope>NUCLEOTIDE SEQUENCE [LARGE SCALE GENOMIC DNA]</scope>
    <source>
        <strain evidence="7">CECT 8010</strain>
    </source>
</reference>
<keyword evidence="3" id="KW-0998">Cell outer membrane</keyword>
<feature type="domain" description="TonB-dependent transporter Oar-like beta-barrel" evidence="5">
    <location>
        <begin position="241"/>
        <end position="1038"/>
    </location>
</feature>
<dbReference type="EMBL" id="JBHSDC010000002">
    <property type="protein sequence ID" value="MFC4230829.1"/>
    <property type="molecule type" value="Genomic_DNA"/>
</dbReference>
<comment type="subcellular location">
    <subcellularLocation>
        <location evidence="1">Cell outer membrane</location>
    </subcellularLocation>
</comment>
<dbReference type="Proteomes" id="UP001595906">
    <property type="component" value="Unassembled WGS sequence"/>
</dbReference>
<dbReference type="Gene3D" id="2.60.40.1120">
    <property type="entry name" value="Carboxypeptidase-like, regulatory domain"/>
    <property type="match status" value="1"/>
</dbReference>
<name>A0ABV8PRS3_9BACT</name>
<evidence type="ECO:0000313" key="6">
    <source>
        <dbReference type="EMBL" id="MFC4230829.1"/>
    </source>
</evidence>
<dbReference type="Pfam" id="PF25183">
    <property type="entry name" value="OMP_b-brl_4"/>
    <property type="match status" value="1"/>
</dbReference>
<feature type="signal peptide" evidence="4">
    <location>
        <begin position="1"/>
        <end position="25"/>
    </location>
</feature>
<evidence type="ECO:0000256" key="2">
    <source>
        <dbReference type="ARBA" id="ARBA00023136"/>
    </source>
</evidence>
<dbReference type="SUPFAM" id="SSF49452">
    <property type="entry name" value="Starch-binding domain-like"/>
    <property type="match status" value="1"/>
</dbReference>
<keyword evidence="2" id="KW-0472">Membrane</keyword>
<gene>
    <name evidence="6" type="ORF">ACFOW1_02930</name>
</gene>
<dbReference type="InterPro" id="IPR013784">
    <property type="entry name" value="Carb-bd-like_fold"/>
</dbReference>
<evidence type="ECO:0000256" key="1">
    <source>
        <dbReference type="ARBA" id="ARBA00004442"/>
    </source>
</evidence>
<dbReference type="Pfam" id="PF13620">
    <property type="entry name" value="CarboxypepD_reg"/>
    <property type="match status" value="1"/>
</dbReference>
<evidence type="ECO:0000313" key="7">
    <source>
        <dbReference type="Proteomes" id="UP001595906"/>
    </source>
</evidence>
<protein>
    <submittedName>
        <fullName evidence="6">Carboxypeptidase regulatory-like domain-containing protein</fullName>
    </submittedName>
</protein>
<sequence length="1100" mass="119478">MMKKQITRFLSFMVLLLAVNMTVSAQVTSGTITGTVKDPKGVVLTGATVEAIHEPSGSKYKTVSGTSGKFNLPGLRVGGPYKLTITYVGFQVETITDIYVQLGVPSSVDVALRDNTTQLKEVTVAGTSRKGALISKEVKGTGTNINKRLIAALPTLSRSITDITRLTPQSNGTSFAGQDNRAINFTLDGSIFNNSFGLSALNGGQTNSTPISLDAIEELQINLSPYNLKDAGFTGASINAVTKSGTNTFHGTGFYNNRNQGLVGTKAGTDGTQDVTVTNFDVKQYGVSVGGPIIKNKAFFFLNYEAERRTDPGTLNVASTGSNTGANVTRVRASALDSLKSFLTTNFGYNPGDYQGYNFLTKSDKAVARFDFNLSDKHKLSIRGNFLESKRDVVVSNSGTFSGSRNSLNAMSFSNTAYEINNNIYGVIGQLNSRFSNRISNELTFGYTANRDFRAVKGGNFPTVDIQDGGQANANGTTYTTFGNDPFTPNNKLYTDTWQFSDNLTAYLGGHTLTAGVAYESFKFLNGFTPQINGTYTFASLSDFYTAANAYLANPNLTTSPVVLKNYQAAYSNLPGGAVWYATTQARQISAYVQDEVTIDKKLNLTYGVRFEVPYFVGSGYVNTQVDGLNFVDENGNPTKLSTSKLPTAKLMISPRIGFNYDVKGDRTVQVRGGAGLFTGRPSFVFISNQIGNNGVLNGSVSSNNTTAYPFRPTAPATYPNFVPNPGVPAASYNIATTQQDFRFPQVFRSNLAVDFKIYKDIVGSVEGLFTQSLSNIFYYNANLKPSTSNFTGPDNRPRFAGSTATRINASNPTITDATVMKSGAYGGSFNSTFKIEKPVKAKGLGWLIAYNYSSAKDYISPGSIAFSSWSGNKSVNGNNRPDLSYSDNDIRNRWITNISYRFELAKTAALQFTLFGQIQNQGRFSYTYNGDMNGDNISGNDLMYIPKNQSEMNFVQNGTLTPQQQNDAFDAYINQDKYLSKNRGKYAERNGALLPSVARFDLSVKLELFRNIGGNRNTIQLTGDIFNVGNLINHKYGVGDVVNNSSPVTFNAVDANGLPSFKFSPQTVNGVSTLNYSTLRKGTSLSDVWQAQFGVRYIF</sequence>
<accession>A0ABV8PRS3</accession>
<evidence type="ECO:0000259" key="5">
    <source>
        <dbReference type="Pfam" id="PF25183"/>
    </source>
</evidence>
<dbReference type="SUPFAM" id="SSF56935">
    <property type="entry name" value="Porins"/>
    <property type="match status" value="1"/>
</dbReference>
<evidence type="ECO:0000256" key="3">
    <source>
        <dbReference type="ARBA" id="ARBA00023237"/>
    </source>
</evidence>
<organism evidence="6 7">
    <name type="scientific">Parasediminibacterium paludis</name>
    <dbReference type="NCBI Taxonomy" id="908966"/>
    <lineage>
        <taxon>Bacteria</taxon>
        <taxon>Pseudomonadati</taxon>
        <taxon>Bacteroidota</taxon>
        <taxon>Chitinophagia</taxon>
        <taxon>Chitinophagales</taxon>
        <taxon>Chitinophagaceae</taxon>
        <taxon>Parasediminibacterium</taxon>
    </lineage>
</organism>
<keyword evidence="4" id="KW-0732">Signal</keyword>
<dbReference type="RefSeq" id="WP_379012214.1">
    <property type="nucleotide sequence ID" value="NZ_JBHSDC010000002.1"/>
</dbReference>
<dbReference type="Gene3D" id="2.40.170.20">
    <property type="entry name" value="TonB-dependent receptor, beta-barrel domain"/>
    <property type="match status" value="1"/>
</dbReference>
<proteinExistence type="predicted"/>
<dbReference type="InterPro" id="IPR036942">
    <property type="entry name" value="Beta-barrel_TonB_sf"/>
</dbReference>
<keyword evidence="7" id="KW-1185">Reference proteome</keyword>
<evidence type="ECO:0000256" key="4">
    <source>
        <dbReference type="SAM" id="SignalP"/>
    </source>
</evidence>
<feature type="chain" id="PRO_5046438339" evidence="4">
    <location>
        <begin position="26"/>
        <end position="1100"/>
    </location>
</feature>
<dbReference type="InterPro" id="IPR057601">
    <property type="entry name" value="Oar-like_b-barrel"/>
</dbReference>